<gene>
    <name evidence="2" type="ORF">CHS0354_029121</name>
</gene>
<keyword evidence="3" id="KW-1185">Reference proteome</keyword>
<reference evidence="2" key="1">
    <citation type="journal article" date="2021" name="Genome Biol. Evol.">
        <title>A High-Quality Reference Genome for a Parasitic Bivalve with Doubly Uniparental Inheritance (Bivalvia: Unionida).</title>
        <authorList>
            <person name="Smith C.H."/>
        </authorList>
    </citation>
    <scope>NUCLEOTIDE SEQUENCE</scope>
    <source>
        <strain evidence="2">CHS0354</strain>
    </source>
</reference>
<feature type="compositionally biased region" description="Gly residues" evidence="1">
    <location>
        <begin position="200"/>
        <end position="209"/>
    </location>
</feature>
<dbReference type="Proteomes" id="UP001195483">
    <property type="component" value="Unassembled WGS sequence"/>
</dbReference>
<evidence type="ECO:0000313" key="2">
    <source>
        <dbReference type="EMBL" id="KAK3599658.1"/>
    </source>
</evidence>
<feature type="region of interest" description="Disordered" evidence="1">
    <location>
        <begin position="172"/>
        <end position="209"/>
    </location>
</feature>
<evidence type="ECO:0000313" key="3">
    <source>
        <dbReference type="Proteomes" id="UP001195483"/>
    </source>
</evidence>
<feature type="compositionally biased region" description="Polar residues" evidence="1">
    <location>
        <begin position="190"/>
        <end position="199"/>
    </location>
</feature>
<name>A0AAE0SXD3_9BIVA</name>
<proteinExistence type="predicted"/>
<evidence type="ECO:0000256" key="1">
    <source>
        <dbReference type="SAM" id="MobiDB-lite"/>
    </source>
</evidence>
<protein>
    <submittedName>
        <fullName evidence="2">Uncharacterized protein</fullName>
    </submittedName>
</protein>
<dbReference type="AlphaFoldDB" id="A0AAE0SXD3"/>
<sequence length="209" mass="23165">MDTNGGRNEYLLRPEKFNTPLLEVLSEREVKGQKAVDAIVQPFQEAKKKEVFISGLPLEIHSETGHAPKVCKKSASRTYADAVGSEKINVDDDLVEVVVDNLSQKEQIKRTNNVEITSTPAPVPTAEIHVNNTCLPMEGIYNIQIPSIDLTAILGDKESSSHKDLEWEDFESTKKTDKFHSSNKAGKVWKTSSSASSKINGGGRKLFRR</sequence>
<accession>A0AAE0SXD3</accession>
<comment type="caution">
    <text evidence="2">The sequence shown here is derived from an EMBL/GenBank/DDBJ whole genome shotgun (WGS) entry which is preliminary data.</text>
</comment>
<reference evidence="2" key="3">
    <citation type="submission" date="2023-05" db="EMBL/GenBank/DDBJ databases">
        <authorList>
            <person name="Smith C.H."/>
        </authorList>
    </citation>
    <scope>NUCLEOTIDE SEQUENCE</scope>
    <source>
        <strain evidence="2">CHS0354</strain>
        <tissue evidence="2">Mantle</tissue>
    </source>
</reference>
<reference evidence="2" key="2">
    <citation type="journal article" date="2021" name="Genome Biol. Evol.">
        <title>Developing a high-quality reference genome for a parasitic bivalve with doubly uniparental inheritance (Bivalvia: Unionida).</title>
        <authorList>
            <person name="Smith C.H."/>
        </authorList>
    </citation>
    <scope>NUCLEOTIDE SEQUENCE</scope>
    <source>
        <strain evidence="2">CHS0354</strain>
        <tissue evidence="2">Mantle</tissue>
    </source>
</reference>
<dbReference type="EMBL" id="JAEAOA010001748">
    <property type="protein sequence ID" value="KAK3599658.1"/>
    <property type="molecule type" value="Genomic_DNA"/>
</dbReference>
<organism evidence="2 3">
    <name type="scientific">Potamilus streckersoni</name>
    <dbReference type="NCBI Taxonomy" id="2493646"/>
    <lineage>
        <taxon>Eukaryota</taxon>
        <taxon>Metazoa</taxon>
        <taxon>Spiralia</taxon>
        <taxon>Lophotrochozoa</taxon>
        <taxon>Mollusca</taxon>
        <taxon>Bivalvia</taxon>
        <taxon>Autobranchia</taxon>
        <taxon>Heteroconchia</taxon>
        <taxon>Palaeoheterodonta</taxon>
        <taxon>Unionida</taxon>
        <taxon>Unionoidea</taxon>
        <taxon>Unionidae</taxon>
        <taxon>Ambleminae</taxon>
        <taxon>Lampsilini</taxon>
        <taxon>Potamilus</taxon>
    </lineage>
</organism>